<dbReference type="Proteomes" id="UP000177107">
    <property type="component" value="Unassembled WGS sequence"/>
</dbReference>
<dbReference type="STRING" id="1798499.A3C95_00195"/>
<evidence type="ECO:0000259" key="1">
    <source>
        <dbReference type="Pfam" id="PF04149"/>
    </source>
</evidence>
<comment type="caution">
    <text evidence="2">The sequence shown here is derived from an EMBL/GenBank/DDBJ whole genome shotgun (WGS) entry which is preliminary data.</text>
</comment>
<proteinExistence type="predicted"/>
<evidence type="ECO:0000313" key="2">
    <source>
        <dbReference type="EMBL" id="OGG67914.1"/>
    </source>
</evidence>
<sequence>MQFSDEDFRKSSLSRHSKRICVQVAIKSEGVGVRDSKDPSKTTLQFTPEEWNAFIGGVKVGEFDL</sequence>
<dbReference type="EMBL" id="MFLM01000019">
    <property type="protein sequence ID" value="OGG67914.1"/>
    <property type="molecule type" value="Genomic_DNA"/>
</dbReference>
<dbReference type="Pfam" id="PF04149">
    <property type="entry name" value="DUF397"/>
    <property type="match status" value="1"/>
</dbReference>
<gene>
    <name evidence="2" type="ORF">A3C95_00195</name>
</gene>
<protein>
    <recommendedName>
        <fullName evidence="1">DUF397 domain-containing protein</fullName>
    </recommendedName>
</protein>
<dbReference type="InterPro" id="IPR007278">
    <property type="entry name" value="DUF397"/>
</dbReference>
<reference evidence="2 3" key="1">
    <citation type="journal article" date="2016" name="Nat. Commun.">
        <title>Thousands of microbial genomes shed light on interconnected biogeochemical processes in an aquifer system.</title>
        <authorList>
            <person name="Anantharaman K."/>
            <person name="Brown C.T."/>
            <person name="Hug L.A."/>
            <person name="Sharon I."/>
            <person name="Castelle C.J."/>
            <person name="Probst A.J."/>
            <person name="Thomas B.C."/>
            <person name="Singh A."/>
            <person name="Wilkins M.J."/>
            <person name="Karaoz U."/>
            <person name="Brodie E.L."/>
            <person name="Williams K.H."/>
            <person name="Hubbard S.S."/>
            <person name="Banfield J.F."/>
        </authorList>
    </citation>
    <scope>NUCLEOTIDE SEQUENCE [LARGE SCALE GENOMIC DNA]</scope>
</reference>
<organism evidence="2 3">
    <name type="scientific">Candidatus Kaiserbacteria bacterium RIFCSPHIGHO2_02_FULL_56_30</name>
    <dbReference type="NCBI Taxonomy" id="1798499"/>
    <lineage>
        <taxon>Bacteria</taxon>
        <taxon>Candidatus Kaiseribacteriota</taxon>
    </lineage>
</organism>
<evidence type="ECO:0000313" key="3">
    <source>
        <dbReference type="Proteomes" id="UP000177107"/>
    </source>
</evidence>
<dbReference type="AlphaFoldDB" id="A0A1F6E2I0"/>
<accession>A0A1F6E2I0</accession>
<name>A0A1F6E2I0_9BACT</name>
<feature type="domain" description="DUF397" evidence="1">
    <location>
        <begin position="8"/>
        <end position="59"/>
    </location>
</feature>